<dbReference type="EMBL" id="CM055730">
    <property type="protein sequence ID" value="KAJ8013663.1"/>
    <property type="molecule type" value="Genomic_DNA"/>
</dbReference>
<name>A0ACC2HCC6_DALPE</name>
<gene>
    <name evidence="1" type="ORF">DPEC_G00032140</name>
</gene>
<dbReference type="Proteomes" id="UP001157502">
    <property type="component" value="Chromosome 3"/>
</dbReference>
<proteinExistence type="predicted"/>
<evidence type="ECO:0000313" key="1">
    <source>
        <dbReference type="EMBL" id="KAJ8013663.1"/>
    </source>
</evidence>
<evidence type="ECO:0000313" key="2">
    <source>
        <dbReference type="Proteomes" id="UP001157502"/>
    </source>
</evidence>
<comment type="caution">
    <text evidence="1">The sequence shown here is derived from an EMBL/GenBank/DDBJ whole genome shotgun (WGS) entry which is preliminary data.</text>
</comment>
<organism evidence="1 2">
    <name type="scientific">Dallia pectoralis</name>
    <name type="common">Alaska blackfish</name>
    <dbReference type="NCBI Taxonomy" id="75939"/>
    <lineage>
        <taxon>Eukaryota</taxon>
        <taxon>Metazoa</taxon>
        <taxon>Chordata</taxon>
        <taxon>Craniata</taxon>
        <taxon>Vertebrata</taxon>
        <taxon>Euteleostomi</taxon>
        <taxon>Actinopterygii</taxon>
        <taxon>Neopterygii</taxon>
        <taxon>Teleostei</taxon>
        <taxon>Protacanthopterygii</taxon>
        <taxon>Esociformes</taxon>
        <taxon>Umbridae</taxon>
        <taxon>Dallia</taxon>
    </lineage>
</organism>
<sequence>MSGRVKQSTSKSADTNPNDRTDEAKDNDAERANLHWKKMSPDQINTLMDLTVQVQLRFEEILDFGNYCTSSKEAALLDYFVSGFWWAKEMKFTCEQISFIMALLQLLLDNLSEKQMPFGDNLNEFAKLIAGMRQTHSPEVDPLFDAEQSVSITNYLTCSLFENYQLYEFLFTQPREELLLGKECTIEVVSSENWVAPLEEGMSTDVYLRYMAPDAAGLCEERRSQEEEPEEHVAGGSEKQYKEPTESEEYTIQAQSEEYTIQAESGYTIEDVKIVMEDLAKEMLGNLQAEFTEKLRVQAETYSARLEQLKHTASK</sequence>
<reference evidence="1" key="1">
    <citation type="submission" date="2021-05" db="EMBL/GenBank/DDBJ databases">
        <authorList>
            <person name="Pan Q."/>
            <person name="Jouanno E."/>
            <person name="Zahm M."/>
            <person name="Klopp C."/>
            <person name="Cabau C."/>
            <person name="Louis A."/>
            <person name="Berthelot C."/>
            <person name="Parey E."/>
            <person name="Roest Crollius H."/>
            <person name="Montfort J."/>
            <person name="Robinson-Rechavi M."/>
            <person name="Bouchez O."/>
            <person name="Lampietro C."/>
            <person name="Lopez Roques C."/>
            <person name="Donnadieu C."/>
            <person name="Postlethwait J."/>
            <person name="Bobe J."/>
            <person name="Dillon D."/>
            <person name="Chandos A."/>
            <person name="von Hippel F."/>
            <person name="Guiguen Y."/>
        </authorList>
    </citation>
    <scope>NUCLEOTIDE SEQUENCE</scope>
    <source>
        <strain evidence="1">YG-Jan2019</strain>
    </source>
</reference>
<accession>A0ACC2HCC6</accession>
<keyword evidence="2" id="KW-1185">Reference proteome</keyword>
<protein>
    <submittedName>
        <fullName evidence="1">Uncharacterized protein</fullName>
    </submittedName>
</protein>